<dbReference type="InterPro" id="IPR006311">
    <property type="entry name" value="TAT_signal"/>
</dbReference>
<name>A0A871BHX4_HALGI</name>
<dbReference type="AlphaFoldDB" id="A0A871BHX4"/>
<evidence type="ECO:0000256" key="1">
    <source>
        <dbReference type="SAM" id="MobiDB-lite"/>
    </source>
</evidence>
<dbReference type="SUPFAM" id="SSF49785">
    <property type="entry name" value="Galactose-binding domain-like"/>
    <property type="match status" value="1"/>
</dbReference>
<dbReference type="Gene3D" id="2.60.120.260">
    <property type="entry name" value="Galactose-binding domain-like"/>
    <property type="match status" value="1"/>
</dbReference>
<feature type="compositionally biased region" description="Basic and acidic residues" evidence="1">
    <location>
        <begin position="8"/>
        <end position="17"/>
    </location>
</feature>
<evidence type="ECO:0000313" key="3">
    <source>
        <dbReference type="Proteomes" id="UP000663064"/>
    </source>
</evidence>
<protein>
    <submittedName>
        <fullName evidence="2">Uncharacterized protein</fullName>
    </submittedName>
</protein>
<evidence type="ECO:0000313" key="2">
    <source>
        <dbReference type="EMBL" id="QOS12691.1"/>
    </source>
</evidence>
<reference evidence="2" key="1">
    <citation type="journal article" date="2021" name="Front. Microbiol.">
        <title>Cellular and Genomic Properties of Haloferax gibbonsii LR2-5, the Host of Euryarchaeal Virus HFTV1.</title>
        <authorList>
            <person name="Tittes C."/>
            <person name="Schwarzer S."/>
            <person name="Pfeiffer F."/>
            <person name="Dyall-Smith M."/>
            <person name="Rodriguez-Franco M."/>
            <person name="Oksanen H.M."/>
            <person name="Quax T.E.F."/>
        </authorList>
    </citation>
    <scope>NUCLEOTIDE SEQUENCE</scope>
    <source>
        <strain evidence="2">LR2-5</strain>
    </source>
</reference>
<accession>A0A871BHX4</accession>
<gene>
    <name evidence="2" type="ORF">HfgLR_12785</name>
</gene>
<sequence length="340" mass="35330">MSNQNNCRVDETDKTGVEHTAPGLSRRSALRSLAGAGLLGLAGVSAVSGSASASSSSFLHSGSCSRITGVGVGRNGSFTPVDAPAMVSPYHENGNPPWSSAFSADAQHVWYCPSGTCDISQPADERIRLEQTFNLDTVPSTATLSVAADNAAEVYLNGTFVRTIGYYPPMVGQDVVPFLQTGENTLEIRAWNDPMYGDTPAAIIFEMKAPLSPQSCEPTTVDVNIDVKPDSDDNAINPNSKGVTPVVVYSTDDFDATTLDVSSLAFGPGGASAAHGGHVDDVDGDGLMDLVLHFPTQDAGFADGDTEANLVGQTNDGTDVLGTDAIKTVGGKGKDRGRAR</sequence>
<proteinExistence type="predicted"/>
<organism evidence="2 3">
    <name type="scientific">Haloferax gibbonsii</name>
    <dbReference type="NCBI Taxonomy" id="35746"/>
    <lineage>
        <taxon>Archaea</taxon>
        <taxon>Methanobacteriati</taxon>
        <taxon>Methanobacteriota</taxon>
        <taxon>Stenosarchaea group</taxon>
        <taxon>Halobacteria</taxon>
        <taxon>Halobacteriales</taxon>
        <taxon>Haloferacaceae</taxon>
        <taxon>Haloferax</taxon>
    </lineage>
</organism>
<dbReference type="PROSITE" id="PS51318">
    <property type="entry name" value="TAT"/>
    <property type="match status" value="1"/>
</dbReference>
<dbReference type="InterPro" id="IPR008979">
    <property type="entry name" value="Galactose-bd-like_sf"/>
</dbReference>
<feature type="region of interest" description="Disordered" evidence="1">
    <location>
        <begin position="1"/>
        <end position="23"/>
    </location>
</feature>
<dbReference type="EMBL" id="CP063205">
    <property type="protein sequence ID" value="QOS12691.1"/>
    <property type="molecule type" value="Genomic_DNA"/>
</dbReference>
<dbReference type="Proteomes" id="UP000663064">
    <property type="component" value="Chromosome"/>
</dbReference>